<gene>
    <name evidence="3" type="ORF">AVDCRST_MAG81-3227</name>
</gene>
<evidence type="ECO:0000313" key="3">
    <source>
        <dbReference type="EMBL" id="CAA9582907.1"/>
    </source>
</evidence>
<accession>A0A6J4VLX0</accession>
<dbReference type="EMBL" id="CADCWO010000179">
    <property type="protein sequence ID" value="CAA9582907.1"/>
    <property type="molecule type" value="Genomic_DNA"/>
</dbReference>
<sequence length="75" mass="8374">MLPLTSVQPRDPRLLAVVVPVSPTASNGLDSESFVISVEPMTFDKRRFVQYLGELEPGQIQQIKSILTTFLDLDK</sequence>
<dbReference type="InterPro" id="IPR003477">
    <property type="entry name" value="PemK-like"/>
</dbReference>
<dbReference type="AlphaFoldDB" id="A0A6J4VLX0"/>
<name>A0A6J4VLX0_9CYAN</name>
<comment type="similarity">
    <text evidence="1">Belongs to the PemK/MazF family.</text>
</comment>
<keyword evidence="2" id="KW-1277">Toxin-antitoxin system</keyword>
<evidence type="ECO:0000256" key="1">
    <source>
        <dbReference type="ARBA" id="ARBA00007521"/>
    </source>
</evidence>
<dbReference type="GO" id="GO:0003677">
    <property type="term" value="F:DNA binding"/>
    <property type="evidence" value="ECO:0007669"/>
    <property type="project" value="InterPro"/>
</dbReference>
<evidence type="ECO:0000256" key="2">
    <source>
        <dbReference type="ARBA" id="ARBA00022649"/>
    </source>
</evidence>
<organism evidence="3">
    <name type="scientific">uncultured Synechococcales cyanobacterium</name>
    <dbReference type="NCBI Taxonomy" id="1936017"/>
    <lineage>
        <taxon>Bacteria</taxon>
        <taxon>Bacillati</taxon>
        <taxon>Cyanobacteriota</taxon>
        <taxon>Cyanophyceae</taxon>
        <taxon>Synechococcales</taxon>
        <taxon>environmental samples</taxon>
    </lineage>
</organism>
<proteinExistence type="inferred from homology"/>
<protein>
    <submittedName>
        <fullName evidence="3">Uncharacterized protein</fullName>
    </submittedName>
</protein>
<dbReference type="Gene3D" id="2.30.30.110">
    <property type="match status" value="1"/>
</dbReference>
<dbReference type="Pfam" id="PF02452">
    <property type="entry name" value="PemK_toxin"/>
    <property type="match status" value="1"/>
</dbReference>
<reference evidence="3" key="1">
    <citation type="submission" date="2020-02" db="EMBL/GenBank/DDBJ databases">
        <authorList>
            <person name="Meier V. D."/>
        </authorList>
    </citation>
    <scope>NUCLEOTIDE SEQUENCE</scope>
    <source>
        <strain evidence="3">AVDCRST_MAG81</strain>
    </source>
</reference>
<dbReference type="SUPFAM" id="SSF50118">
    <property type="entry name" value="Cell growth inhibitor/plasmid maintenance toxic component"/>
    <property type="match status" value="1"/>
</dbReference>
<dbReference type="InterPro" id="IPR011067">
    <property type="entry name" value="Plasmid_toxin/cell-grow_inhib"/>
</dbReference>